<sequence length="128" mass="13932">MERKTRPRAVEHGQVATYVVASTWPAKAPVGSRFLFPGAKIRLRIFRPSGGPTEDSHGMPFACVANWHWQLMDGGKKLVVCKMQEHNANSFGVKALGAGLTEDAVLRDVEKKIGAAALHVPRISTQDA</sequence>
<comment type="caution">
    <text evidence="1">The sequence shown here is derived from an EMBL/GenBank/DDBJ whole genome shotgun (WGS) entry which is preliminary data.</text>
</comment>
<reference evidence="1 2" key="1">
    <citation type="submission" date="2024-09" db="EMBL/GenBank/DDBJ databases">
        <title>Genome sequencing and assembly of Phytophthora oleae, isolate VK10A, causative agent of rot of olive drupes.</title>
        <authorList>
            <person name="Conti Taguali S."/>
            <person name="Riolo M."/>
            <person name="La Spada F."/>
            <person name="Cacciola S.O."/>
            <person name="Dionisio G."/>
        </authorList>
    </citation>
    <scope>NUCLEOTIDE SEQUENCE [LARGE SCALE GENOMIC DNA]</scope>
    <source>
        <strain evidence="1 2">VK10A</strain>
    </source>
</reference>
<dbReference type="EMBL" id="JBIMZQ010000066">
    <property type="protein sequence ID" value="KAL3657332.1"/>
    <property type="molecule type" value="Genomic_DNA"/>
</dbReference>
<accession>A0ABD3ES81</accession>
<evidence type="ECO:0000313" key="2">
    <source>
        <dbReference type="Proteomes" id="UP001632037"/>
    </source>
</evidence>
<name>A0ABD3ES81_9STRA</name>
<proteinExistence type="predicted"/>
<evidence type="ECO:0000313" key="1">
    <source>
        <dbReference type="EMBL" id="KAL3657332.1"/>
    </source>
</evidence>
<protein>
    <submittedName>
        <fullName evidence="1">Uncharacterized protein</fullName>
    </submittedName>
</protein>
<gene>
    <name evidence="1" type="ORF">V7S43_017838</name>
</gene>
<dbReference type="AlphaFoldDB" id="A0ABD3ES81"/>
<dbReference type="Proteomes" id="UP001632037">
    <property type="component" value="Unassembled WGS sequence"/>
</dbReference>
<keyword evidence="2" id="KW-1185">Reference proteome</keyword>
<organism evidence="1 2">
    <name type="scientific">Phytophthora oleae</name>
    <dbReference type="NCBI Taxonomy" id="2107226"/>
    <lineage>
        <taxon>Eukaryota</taxon>
        <taxon>Sar</taxon>
        <taxon>Stramenopiles</taxon>
        <taxon>Oomycota</taxon>
        <taxon>Peronosporomycetes</taxon>
        <taxon>Peronosporales</taxon>
        <taxon>Peronosporaceae</taxon>
        <taxon>Phytophthora</taxon>
    </lineage>
</organism>